<dbReference type="EMBL" id="VCIW01000010">
    <property type="protein sequence ID" value="TLS51283.1"/>
    <property type="molecule type" value="Genomic_DNA"/>
</dbReference>
<evidence type="ECO:0000313" key="3">
    <source>
        <dbReference type="Proteomes" id="UP000309676"/>
    </source>
</evidence>
<keyword evidence="3" id="KW-1185">Reference proteome</keyword>
<dbReference type="Gene3D" id="2.60.40.1180">
    <property type="entry name" value="Golgi alpha-mannosidase II"/>
    <property type="match status" value="1"/>
</dbReference>
<proteinExistence type="predicted"/>
<dbReference type="InterPro" id="IPR012341">
    <property type="entry name" value="6hp_glycosidase-like_sf"/>
</dbReference>
<dbReference type="InterPro" id="IPR008928">
    <property type="entry name" value="6-hairpin_glycosidase_sf"/>
</dbReference>
<protein>
    <recommendedName>
        <fullName evidence="1">DUF5703 domain-containing protein</fullName>
    </recommendedName>
</protein>
<dbReference type="OrthoDB" id="101302at2"/>
<dbReference type="SUPFAM" id="SSF48208">
    <property type="entry name" value="Six-hairpin glycosidases"/>
    <property type="match status" value="1"/>
</dbReference>
<dbReference type="GO" id="GO:0004560">
    <property type="term" value="F:alpha-L-fucosidase activity"/>
    <property type="evidence" value="ECO:0007669"/>
    <property type="project" value="TreeGrafter"/>
</dbReference>
<dbReference type="RefSeq" id="WP_138195278.1">
    <property type="nucleotide sequence ID" value="NZ_VCIW01000010.1"/>
</dbReference>
<dbReference type="AlphaFoldDB" id="A0A5R9GF28"/>
<dbReference type="PANTHER" id="PTHR31084">
    <property type="entry name" value="ALPHA-L-FUCOSIDASE 2"/>
    <property type="match status" value="1"/>
</dbReference>
<gene>
    <name evidence="2" type="ORF">FE782_16275</name>
</gene>
<sequence length="766" mass="85633">MTNGGAFENGSRESAWVRRYNVSWDSPSAGAVGSMPIGNGDIGLNVWAEEDGDLLFYIGKTDAWSETGRLLKLGKIRLSLTPNPFLAGRPFLQELDLEDGAIRIEAGEAGSRVRIRLWVDANAPVVYAEMDGDREFEASAALEVWRTETVELTGHALGAANLSRSPVPVFEDGDTVVEGEGPILAWYHRNERSVWPDSLRLQSLEGLLAKGAQDPLLHRTFGGVLRGGGVDGAIEGTAEGASEGGWAKAGDRMLTTSRPSRSAAFSVRVLTAQTASAAAWLEAAEAIPAADRAPERRAAFEAHRAWWRAFWAGSRIDLRGAAPAHDDEAFAVARGYTLQRFMNACGGRGAYPIKFNGSIFTFDVTYDDGFDFSGEFDADYRRWGGGYWFQNTRLPYWSMLASGDFELMTSLFYMFCNNLQLAEERTRRYYGHEGAYFPETMTFWGAYLNPDYGWDREGKPAGQADNSYIRHYMQNNLELLLLMLSHYEYTGDRETFEAASLPVIESCLRFFDRHNPVDERGRLRLEPAQALENWHEAVNPLPEIAGLRVVLSRLLRLPELPAESREAWESLRRRLPDVPEATDEDGEAVFAPAEAYFGDIMNSENVELYAVFPYRIAAVGTPELEKGRRTFDRRRVKGTGGWRQDAIQAAYLGLAEQAREFAAFNYTTPYEAARFPAFWGPNFDWMPDQDHGSVANIALQTMLLQCDGDRILLCPAWPKAWNAEFRLRAPYGTIVEGAVRDGKLERLKVTPEERAKDVEARFGTDQ</sequence>
<dbReference type="Pfam" id="PF18961">
    <property type="entry name" value="DUF5703_N"/>
    <property type="match status" value="1"/>
</dbReference>
<feature type="domain" description="DUF5703" evidence="1">
    <location>
        <begin position="24"/>
        <end position="316"/>
    </location>
</feature>
<comment type="caution">
    <text evidence="2">The sequence shown here is derived from an EMBL/GenBank/DDBJ whole genome shotgun (WGS) entry which is preliminary data.</text>
</comment>
<dbReference type="Proteomes" id="UP000309676">
    <property type="component" value="Unassembled WGS sequence"/>
</dbReference>
<organism evidence="2 3">
    <name type="scientific">Paenibacillus antri</name>
    <dbReference type="NCBI Taxonomy" id="2582848"/>
    <lineage>
        <taxon>Bacteria</taxon>
        <taxon>Bacillati</taxon>
        <taxon>Bacillota</taxon>
        <taxon>Bacilli</taxon>
        <taxon>Bacillales</taxon>
        <taxon>Paenibacillaceae</taxon>
        <taxon>Paenibacillus</taxon>
    </lineage>
</organism>
<dbReference type="InterPro" id="IPR013780">
    <property type="entry name" value="Glyco_hydro_b"/>
</dbReference>
<evidence type="ECO:0000313" key="2">
    <source>
        <dbReference type="EMBL" id="TLS51283.1"/>
    </source>
</evidence>
<evidence type="ECO:0000259" key="1">
    <source>
        <dbReference type="Pfam" id="PF18961"/>
    </source>
</evidence>
<name>A0A5R9GF28_9BACL</name>
<dbReference type="PANTHER" id="PTHR31084:SF0">
    <property type="entry name" value="ALPHA-L-FUCOSIDASE 2"/>
    <property type="match status" value="1"/>
</dbReference>
<dbReference type="Gene3D" id="2.70.98.50">
    <property type="entry name" value="putative glycoside hydrolase family protein from bacillus halodurans"/>
    <property type="match status" value="1"/>
</dbReference>
<dbReference type="InterPro" id="IPR043757">
    <property type="entry name" value="DUF5703_N"/>
</dbReference>
<dbReference type="GO" id="GO:0005975">
    <property type="term" value="P:carbohydrate metabolic process"/>
    <property type="evidence" value="ECO:0007669"/>
    <property type="project" value="InterPro"/>
</dbReference>
<accession>A0A5R9GF28</accession>
<dbReference type="Gene3D" id="1.50.10.10">
    <property type="match status" value="1"/>
</dbReference>
<reference evidence="2 3" key="1">
    <citation type="submission" date="2019-05" db="EMBL/GenBank/DDBJ databases">
        <authorList>
            <person name="Narsing Rao M.P."/>
            <person name="Li W.J."/>
        </authorList>
    </citation>
    <scope>NUCLEOTIDE SEQUENCE [LARGE SCALE GENOMIC DNA]</scope>
    <source>
        <strain evidence="2 3">SYSU_K30003</strain>
    </source>
</reference>